<evidence type="ECO:0000313" key="1">
    <source>
        <dbReference type="EMBL" id="KNC76935.1"/>
    </source>
</evidence>
<dbReference type="RefSeq" id="XP_014150837.1">
    <property type="nucleotide sequence ID" value="XM_014295362.1"/>
</dbReference>
<proteinExistence type="predicted"/>
<dbReference type="Gene3D" id="1.20.120.140">
    <property type="entry name" value="Signal recognition particle SRP54, nucleotide-binding domain"/>
    <property type="match status" value="1"/>
</dbReference>
<dbReference type="EMBL" id="KQ242907">
    <property type="protein sequence ID" value="KNC76935.1"/>
    <property type="molecule type" value="Genomic_DNA"/>
</dbReference>
<dbReference type="InterPro" id="IPR042101">
    <property type="entry name" value="SRP54_N_sf"/>
</dbReference>
<accession>A0A0L0FJJ3</accession>
<reference evidence="1 2" key="1">
    <citation type="submission" date="2011-02" db="EMBL/GenBank/DDBJ databases">
        <title>The Genome Sequence of Sphaeroforma arctica JP610.</title>
        <authorList>
            <consortium name="The Broad Institute Genome Sequencing Platform"/>
            <person name="Russ C."/>
            <person name="Cuomo C."/>
            <person name="Young S.K."/>
            <person name="Zeng Q."/>
            <person name="Gargeya S."/>
            <person name="Alvarado L."/>
            <person name="Berlin A."/>
            <person name="Chapman S.B."/>
            <person name="Chen Z."/>
            <person name="Freedman E."/>
            <person name="Gellesch M."/>
            <person name="Goldberg J."/>
            <person name="Griggs A."/>
            <person name="Gujja S."/>
            <person name="Heilman E."/>
            <person name="Heiman D."/>
            <person name="Howarth C."/>
            <person name="Mehta T."/>
            <person name="Neiman D."/>
            <person name="Pearson M."/>
            <person name="Roberts A."/>
            <person name="Saif S."/>
            <person name="Shea T."/>
            <person name="Shenoy N."/>
            <person name="Sisk P."/>
            <person name="Stolte C."/>
            <person name="Sykes S."/>
            <person name="White J."/>
            <person name="Yandava C."/>
            <person name="Burger G."/>
            <person name="Gray M.W."/>
            <person name="Holland P.W.H."/>
            <person name="King N."/>
            <person name="Lang F.B.F."/>
            <person name="Roger A.J."/>
            <person name="Ruiz-Trillo I."/>
            <person name="Haas B."/>
            <person name="Nusbaum C."/>
            <person name="Birren B."/>
        </authorList>
    </citation>
    <scope>NUCLEOTIDE SEQUENCE [LARGE SCALE GENOMIC DNA]</scope>
    <source>
        <strain evidence="1 2">JP610</strain>
    </source>
</reference>
<gene>
    <name evidence="1" type="ORF">SARC_10586</name>
</gene>
<keyword evidence="2" id="KW-1185">Reference proteome</keyword>
<organism evidence="1 2">
    <name type="scientific">Sphaeroforma arctica JP610</name>
    <dbReference type="NCBI Taxonomy" id="667725"/>
    <lineage>
        <taxon>Eukaryota</taxon>
        <taxon>Ichthyosporea</taxon>
        <taxon>Ichthyophonida</taxon>
        <taxon>Sphaeroforma</taxon>
    </lineage>
</organism>
<dbReference type="AlphaFoldDB" id="A0A0L0FJJ3"/>
<name>A0A0L0FJJ3_9EUKA</name>
<protein>
    <submittedName>
        <fullName evidence="1">Uncharacterized protein</fullName>
    </submittedName>
</protein>
<dbReference type="Proteomes" id="UP000054560">
    <property type="component" value="Unassembled WGS sequence"/>
</dbReference>
<evidence type="ECO:0000313" key="2">
    <source>
        <dbReference type="Proteomes" id="UP000054560"/>
    </source>
</evidence>
<sequence length="35" mass="3744">MVLADLGKKITGAFKNLNSATVVDEQVPEDQLVLS</sequence>
<dbReference type="GeneID" id="25911090"/>